<dbReference type="InterPro" id="IPR036047">
    <property type="entry name" value="F-box-like_dom_sf"/>
</dbReference>
<organism evidence="2 3">
    <name type="scientific">Eleusine coracana subsp. coracana</name>
    <dbReference type="NCBI Taxonomy" id="191504"/>
    <lineage>
        <taxon>Eukaryota</taxon>
        <taxon>Viridiplantae</taxon>
        <taxon>Streptophyta</taxon>
        <taxon>Embryophyta</taxon>
        <taxon>Tracheophyta</taxon>
        <taxon>Spermatophyta</taxon>
        <taxon>Magnoliopsida</taxon>
        <taxon>Liliopsida</taxon>
        <taxon>Poales</taxon>
        <taxon>Poaceae</taxon>
        <taxon>PACMAD clade</taxon>
        <taxon>Chloridoideae</taxon>
        <taxon>Cynodonteae</taxon>
        <taxon>Eleusininae</taxon>
        <taxon>Eleusine</taxon>
    </lineage>
</organism>
<proteinExistence type="predicted"/>
<protein>
    <recommendedName>
        <fullName evidence="1">F-box domain-containing protein</fullName>
    </recommendedName>
</protein>
<dbReference type="InterPro" id="IPR001810">
    <property type="entry name" value="F-box_dom"/>
</dbReference>
<dbReference type="PANTHER" id="PTHR34591">
    <property type="entry name" value="OS03G0653100 PROTEIN-RELATED"/>
    <property type="match status" value="1"/>
</dbReference>
<evidence type="ECO:0000313" key="2">
    <source>
        <dbReference type="EMBL" id="GJN23796.1"/>
    </source>
</evidence>
<comment type="caution">
    <text evidence="2">The sequence shown here is derived from an EMBL/GenBank/DDBJ whole genome shotgun (WGS) entry which is preliminary data.</text>
</comment>
<dbReference type="SUPFAM" id="SSF81383">
    <property type="entry name" value="F-box domain"/>
    <property type="match status" value="1"/>
</dbReference>
<dbReference type="Pfam" id="PF00646">
    <property type="entry name" value="F-box"/>
    <property type="match status" value="1"/>
</dbReference>
<keyword evidence="3" id="KW-1185">Reference proteome</keyword>
<gene>
    <name evidence="2" type="primary">gb11477</name>
    <name evidence="2" type="ORF">PR202_gb11477</name>
</gene>
<dbReference type="EMBL" id="BQKI01000076">
    <property type="protein sequence ID" value="GJN23796.1"/>
    <property type="molecule type" value="Genomic_DNA"/>
</dbReference>
<sequence length="118" mass="13283">MDQADTQSCLANNIASKKMRRSVYWNCQAQAAPRVIETVSALLLPHDVFADVLSRLAPRDLSLSRAVYKTWCAVVDVHHLLRTELLPFSLDGIFINFHNYSIGEYFSRPQAGPSSRGF</sequence>
<evidence type="ECO:0000313" key="3">
    <source>
        <dbReference type="Proteomes" id="UP001054889"/>
    </source>
</evidence>
<name>A0AAV5EMN5_ELECO</name>
<evidence type="ECO:0000259" key="1">
    <source>
        <dbReference type="Pfam" id="PF00646"/>
    </source>
</evidence>
<reference evidence="2" key="1">
    <citation type="journal article" date="2018" name="DNA Res.">
        <title>Multiple hybrid de novo genome assembly of finger millet, an orphan allotetraploid crop.</title>
        <authorList>
            <person name="Hatakeyama M."/>
            <person name="Aluri S."/>
            <person name="Balachadran M.T."/>
            <person name="Sivarajan S.R."/>
            <person name="Patrignani A."/>
            <person name="Gruter S."/>
            <person name="Poveda L."/>
            <person name="Shimizu-Inatsugi R."/>
            <person name="Baeten J."/>
            <person name="Francoijs K.J."/>
            <person name="Nataraja K.N."/>
            <person name="Reddy Y.A.N."/>
            <person name="Phadnis S."/>
            <person name="Ravikumar R.L."/>
            <person name="Schlapbach R."/>
            <person name="Sreeman S.M."/>
            <person name="Shimizu K.K."/>
        </authorList>
    </citation>
    <scope>NUCLEOTIDE SEQUENCE</scope>
</reference>
<dbReference type="Proteomes" id="UP001054889">
    <property type="component" value="Unassembled WGS sequence"/>
</dbReference>
<accession>A0AAV5EMN5</accession>
<reference evidence="2" key="2">
    <citation type="submission" date="2021-12" db="EMBL/GenBank/DDBJ databases">
        <title>Resequencing data analysis of finger millet.</title>
        <authorList>
            <person name="Hatakeyama M."/>
            <person name="Aluri S."/>
            <person name="Balachadran M.T."/>
            <person name="Sivarajan S.R."/>
            <person name="Poveda L."/>
            <person name="Shimizu-Inatsugi R."/>
            <person name="Schlapbach R."/>
            <person name="Sreeman S.M."/>
            <person name="Shimizu K.K."/>
        </authorList>
    </citation>
    <scope>NUCLEOTIDE SEQUENCE</scope>
</reference>
<dbReference type="AlphaFoldDB" id="A0AAV5EMN5"/>
<feature type="domain" description="F-box" evidence="1">
    <location>
        <begin position="42"/>
        <end position="81"/>
    </location>
</feature>